<gene>
    <name evidence="5" type="ORF">ISALK_04885</name>
</gene>
<keyword evidence="2" id="KW-0479">Metal-binding</keyword>
<reference evidence="5 6" key="1">
    <citation type="submission" date="2019-04" db="EMBL/GenBank/DDBJ databases">
        <title>Isachenkonia alkalipeptolytica gen. nov. sp. nov. a new anaerobic, alkiliphilic organothrophic bacterium capable to reduce synthesized ferrihydrite isolated from a soda lake.</title>
        <authorList>
            <person name="Toshchakov S.V."/>
            <person name="Zavarzina D.G."/>
            <person name="Zhilina T.N."/>
            <person name="Kostrikina N.A."/>
            <person name="Kublanov I.V."/>
        </authorList>
    </citation>
    <scope>NUCLEOTIDE SEQUENCE [LARGE SCALE GENOMIC DNA]</scope>
    <source>
        <strain evidence="5 6">Z-1701</strain>
    </source>
</reference>
<dbReference type="EMBL" id="SUMG01000004">
    <property type="protein sequence ID" value="NBG87830.1"/>
    <property type="molecule type" value="Genomic_DNA"/>
</dbReference>
<dbReference type="RefSeq" id="WP_160719711.1">
    <property type="nucleotide sequence ID" value="NZ_SUMG01000004.1"/>
</dbReference>
<organism evidence="5 6">
    <name type="scientific">Isachenkonia alkalipeptolytica</name>
    <dbReference type="NCBI Taxonomy" id="2565777"/>
    <lineage>
        <taxon>Bacteria</taxon>
        <taxon>Bacillati</taxon>
        <taxon>Bacillota</taxon>
        <taxon>Clostridia</taxon>
        <taxon>Eubacteriales</taxon>
        <taxon>Clostridiaceae</taxon>
        <taxon>Isachenkonia</taxon>
    </lineage>
</organism>
<evidence type="ECO:0000256" key="3">
    <source>
        <dbReference type="ARBA" id="ARBA00022801"/>
    </source>
</evidence>
<keyword evidence="3" id="KW-0378">Hydrolase</keyword>
<evidence type="ECO:0000313" key="5">
    <source>
        <dbReference type="EMBL" id="NBG87830.1"/>
    </source>
</evidence>
<evidence type="ECO:0000259" key="4">
    <source>
        <dbReference type="Pfam" id="PF07687"/>
    </source>
</evidence>
<dbReference type="Pfam" id="PF01546">
    <property type="entry name" value="Peptidase_M20"/>
    <property type="match status" value="1"/>
</dbReference>
<accession>A0AA43XL28</accession>
<dbReference type="GO" id="GO:0008233">
    <property type="term" value="F:peptidase activity"/>
    <property type="evidence" value="ECO:0007669"/>
    <property type="project" value="UniProtKB-KW"/>
</dbReference>
<comment type="caution">
    <text evidence="5">The sequence shown here is derived from an EMBL/GenBank/DDBJ whole genome shotgun (WGS) entry which is preliminary data.</text>
</comment>
<evidence type="ECO:0000256" key="2">
    <source>
        <dbReference type="ARBA" id="ARBA00022723"/>
    </source>
</evidence>
<dbReference type="InterPro" id="IPR051458">
    <property type="entry name" value="Cyt/Met_Dipeptidase"/>
</dbReference>
<dbReference type="PANTHER" id="PTHR43270">
    <property type="entry name" value="BETA-ALA-HIS DIPEPTIDASE"/>
    <property type="match status" value="1"/>
</dbReference>
<dbReference type="SUPFAM" id="SSF53187">
    <property type="entry name" value="Zn-dependent exopeptidases"/>
    <property type="match status" value="1"/>
</dbReference>
<evidence type="ECO:0000256" key="1">
    <source>
        <dbReference type="ARBA" id="ARBA00022670"/>
    </source>
</evidence>
<sequence length="452" mass="50650">MSIEKVQARIKELEEEYLEILKGLVRQKSISTEDIGVRECADLLKGIMEKAGIDTAIYETGGQPVVYGEVKRENSESITILFYGHYDVQPPEPLDKWDSPPFEPGVRKGRIYGRGTGDNKGQLITHVLAVKTYLETLGSLPVNVKFLFEGEEEIGSPNLIPFVQKHQELLKADLVLTSDGPMHESGAPLIAFGVRGVMNFDLHLKTASTDNHSGNKGGVIPNAIWEMVEFLSTMKDEKDQVLISGFYDDVVAPTAYERELINNLPYDPDRLATVYGVDKIHHEKEDFYSRLLFKPTLTINGIRGGHIGEGTKNIIPCESTAKMEIRLVYDQEPEDLINKVKDHIQRYNPSIRLTREEEDMRPSKTSAELDISKAVIRSVEQTFSEKPVVYPGMGGSLPDYVWTKVLGVPSIMIPYANADEANHAPNENLKLDCFYNGIHTSARIIYELGKNL</sequence>
<dbReference type="InterPro" id="IPR011650">
    <property type="entry name" value="Peptidase_M20_dimer"/>
</dbReference>
<keyword evidence="6" id="KW-1185">Reference proteome</keyword>
<dbReference type="InterPro" id="IPR002933">
    <property type="entry name" value="Peptidase_M20"/>
</dbReference>
<dbReference type="Pfam" id="PF07687">
    <property type="entry name" value="M20_dimer"/>
    <property type="match status" value="1"/>
</dbReference>
<feature type="domain" description="Peptidase M20 dimerisation" evidence="4">
    <location>
        <begin position="195"/>
        <end position="349"/>
    </location>
</feature>
<dbReference type="Gene3D" id="3.30.70.360">
    <property type="match status" value="1"/>
</dbReference>
<dbReference type="AlphaFoldDB" id="A0AA43XL28"/>
<dbReference type="Proteomes" id="UP000449710">
    <property type="component" value="Unassembled WGS sequence"/>
</dbReference>
<name>A0AA43XL28_9CLOT</name>
<dbReference type="GO" id="GO:0006508">
    <property type="term" value="P:proteolysis"/>
    <property type="evidence" value="ECO:0007669"/>
    <property type="project" value="UniProtKB-KW"/>
</dbReference>
<evidence type="ECO:0000313" key="6">
    <source>
        <dbReference type="Proteomes" id="UP000449710"/>
    </source>
</evidence>
<proteinExistence type="predicted"/>
<dbReference type="PANTHER" id="PTHR43270:SF8">
    <property type="entry name" value="DI- AND TRIPEPTIDASE DUG2-RELATED"/>
    <property type="match status" value="1"/>
</dbReference>
<keyword evidence="1" id="KW-0645">Protease</keyword>
<dbReference type="NCBIfam" id="NF006579">
    <property type="entry name" value="PRK09104.1"/>
    <property type="match status" value="1"/>
</dbReference>
<protein>
    <submittedName>
        <fullName evidence="5">M20/M25/M40 family metallo-hydrolase</fullName>
    </submittedName>
</protein>
<dbReference type="Gene3D" id="3.40.630.10">
    <property type="entry name" value="Zn peptidases"/>
    <property type="match status" value="1"/>
</dbReference>
<dbReference type="GO" id="GO:0046872">
    <property type="term" value="F:metal ion binding"/>
    <property type="evidence" value="ECO:0007669"/>
    <property type="project" value="UniProtKB-KW"/>
</dbReference>